<evidence type="ECO:0000256" key="2">
    <source>
        <dbReference type="SAM" id="Phobius"/>
    </source>
</evidence>
<proteinExistence type="predicted"/>
<feature type="region of interest" description="Disordered" evidence="1">
    <location>
        <begin position="1"/>
        <end position="33"/>
    </location>
</feature>
<feature type="compositionally biased region" description="Low complexity" evidence="1">
    <location>
        <begin position="769"/>
        <end position="857"/>
    </location>
</feature>
<feature type="compositionally biased region" description="Low complexity" evidence="1">
    <location>
        <begin position="534"/>
        <end position="572"/>
    </location>
</feature>
<gene>
    <name evidence="3" type="ORF">H5V45_13150</name>
</gene>
<evidence type="ECO:0000313" key="3">
    <source>
        <dbReference type="EMBL" id="MBB6628269.1"/>
    </source>
</evidence>
<feature type="region of interest" description="Disordered" evidence="1">
    <location>
        <begin position="497"/>
        <end position="620"/>
    </location>
</feature>
<protein>
    <recommendedName>
        <fullName evidence="5">Peptide zinc metalloprotease protein</fullName>
    </recommendedName>
</protein>
<feature type="transmembrane region" description="Helical" evidence="2">
    <location>
        <begin position="407"/>
        <end position="429"/>
    </location>
</feature>
<evidence type="ECO:0008006" key="5">
    <source>
        <dbReference type="Google" id="ProtNLM"/>
    </source>
</evidence>
<organism evidence="3 4">
    <name type="scientific">Nocardioides luti</name>
    <dbReference type="NCBI Taxonomy" id="2761101"/>
    <lineage>
        <taxon>Bacteria</taxon>
        <taxon>Bacillati</taxon>
        <taxon>Actinomycetota</taxon>
        <taxon>Actinomycetes</taxon>
        <taxon>Propionibacteriales</taxon>
        <taxon>Nocardioidaceae</taxon>
        <taxon>Nocardioides</taxon>
    </lineage>
</organism>
<feature type="transmembrane region" description="Helical" evidence="2">
    <location>
        <begin position="263"/>
        <end position="291"/>
    </location>
</feature>
<dbReference type="Proteomes" id="UP000523955">
    <property type="component" value="Unassembled WGS sequence"/>
</dbReference>
<dbReference type="EMBL" id="JACKXE010000001">
    <property type="protein sequence ID" value="MBB6628269.1"/>
    <property type="molecule type" value="Genomic_DNA"/>
</dbReference>
<dbReference type="AlphaFoldDB" id="A0A7X0RH80"/>
<evidence type="ECO:0000313" key="4">
    <source>
        <dbReference type="Proteomes" id="UP000523955"/>
    </source>
</evidence>
<feature type="transmembrane region" description="Helical" evidence="2">
    <location>
        <begin position="224"/>
        <end position="243"/>
    </location>
</feature>
<reference evidence="3 4" key="1">
    <citation type="submission" date="2020-08" db="EMBL/GenBank/DDBJ databases">
        <authorList>
            <person name="Seo M.-J."/>
        </authorList>
    </citation>
    <scope>NUCLEOTIDE SEQUENCE [LARGE SCALE GENOMIC DNA]</scope>
    <source>
        <strain evidence="3 4">KIGAM211</strain>
    </source>
</reference>
<keyword evidence="2" id="KW-1133">Transmembrane helix</keyword>
<keyword evidence="2" id="KW-0472">Membrane</keyword>
<evidence type="ECO:0000256" key="1">
    <source>
        <dbReference type="SAM" id="MobiDB-lite"/>
    </source>
</evidence>
<comment type="caution">
    <text evidence="3">The sequence shown here is derived from an EMBL/GenBank/DDBJ whole genome shotgun (WGS) entry which is preliminary data.</text>
</comment>
<accession>A0A7X0RH80</accession>
<name>A0A7X0RH80_9ACTN</name>
<dbReference type="RefSeq" id="WP_185253348.1">
    <property type="nucleotide sequence ID" value="NZ_JACKXE010000001.1"/>
</dbReference>
<sequence length="857" mass="89755">MTISSPPQGPQGPEGRGGASAPPRPATPSPDVPVRAEGLQLIGEMQGSGYRTPPALVRRGDGQMIQLTPLLYLVLDAVDGRRTHEEIAEQVSQRFGRLVSAENIETLVDGKLRPLGVLLKGDGSEPELKKSNPLLGLRHRVTVTDPVKTQRLTDPFARLFNPVLVTVVTAAFLYITWWLLLHKGLASATHEAFHKPGLLLLIFVVTVLSAGFHEFGHAAAARRGGSTPGAMGAGLYLFWPAFYTDVTDSYRLGRVGRLRTDLGGLYFNAIVAVGIVGAWLLSGYDALLLVVATQILQILRQLTPIIRFDGYHVLADLTGVPDLYHRIKPTLLGLLPWRWHDPEVSILKPWARAVVTIWVLLVVPMLAFSLVTMVLTLPRMIATAWVSLLEQKAALTSAFGEGDVVMVMARLLAIVCLVLPIAGIAYILTRLVRQGVTSVLARTEGKPVRRGIAGLLAIALVAGLGWAWWPRGDTYRPIAAYERGTLGQALPLARSAPATEGLREGSEGTIQSAWPAGSPMPTKDDPGLALIMVPHPTAGGTTETAPTPVVDPSTSPSSSPSALPSESPSDSPGAVLTEDPSASPTDAPSDGSTAPAPPPSGDPGSWVFPFDQPLPPEEGDTQALAVNTTDGTVAYDVAFALVWADGDTVTNTNEAVAAASCTGCAAVAVSFQVVLVMNDADVIVPQNLATSATYNCVACLTYALASQLVITLDGPLSDAGMAALQAVWEDLAVFAQNITSVPLSELQGILEDYQQQITQIIQDDEAATPLDPGADPSASPSPTESPSGSVTPTESPSATPSESVTPSATPTETVPTSPSSSPTPTESPSATPTESPSATPTESPSAAPASATPSATP</sequence>
<keyword evidence="4" id="KW-1185">Reference proteome</keyword>
<feature type="compositionally biased region" description="Pro residues" evidence="1">
    <location>
        <begin position="22"/>
        <end position="31"/>
    </location>
</feature>
<feature type="transmembrane region" description="Helical" evidence="2">
    <location>
        <begin position="355"/>
        <end position="377"/>
    </location>
</feature>
<feature type="region of interest" description="Disordered" evidence="1">
    <location>
        <begin position="767"/>
        <end position="857"/>
    </location>
</feature>
<feature type="transmembrane region" description="Helical" evidence="2">
    <location>
        <begin position="450"/>
        <end position="469"/>
    </location>
</feature>
<keyword evidence="2" id="KW-0812">Transmembrane</keyword>
<feature type="transmembrane region" description="Helical" evidence="2">
    <location>
        <begin position="159"/>
        <end position="180"/>
    </location>
</feature>
<feature type="transmembrane region" description="Helical" evidence="2">
    <location>
        <begin position="192"/>
        <end position="212"/>
    </location>
</feature>